<dbReference type="InterPro" id="IPR013849">
    <property type="entry name" value="DNA_helicase_Holl-junc_RuvA_I"/>
</dbReference>
<comment type="caution">
    <text evidence="9">The sequence shown here is derived from an EMBL/GenBank/DDBJ whole genome shotgun (WGS) entry which is preliminary data.</text>
</comment>
<keyword evidence="1 6" id="KW-0963">Cytoplasm</keyword>
<dbReference type="Proteomes" id="UP000438182">
    <property type="component" value="Unassembled WGS sequence"/>
</dbReference>
<protein>
    <recommendedName>
        <fullName evidence="6">Holliday junction branch migration complex subunit RuvA</fullName>
    </recommendedName>
</protein>
<dbReference type="Pfam" id="PF01330">
    <property type="entry name" value="RuvA_N"/>
    <property type="match status" value="1"/>
</dbReference>
<organism evidence="9 10">
    <name type="scientific">Agromyces seonyuensis</name>
    <dbReference type="NCBI Taxonomy" id="2662446"/>
    <lineage>
        <taxon>Bacteria</taxon>
        <taxon>Bacillati</taxon>
        <taxon>Actinomycetota</taxon>
        <taxon>Actinomycetes</taxon>
        <taxon>Micrococcales</taxon>
        <taxon>Microbacteriaceae</taxon>
        <taxon>Agromyces</taxon>
    </lineage>
</organism>
<keyword evidence="3 6" id="KW-0238">DNA-binding</keyword>
<dbReference type="InterPro" id="IPR000085">
    <property type="entry name" value="RuvA"/>
</dbReference>
<evidence type="ECO:0000256" key="6">
    <source>
        <dbReference type="HAMAP-Rule" id="MF_00031"/>
    </source>
</evidence>
<keyword evidence="10" id="KW-1185">Reference proteome</keyword>
<dbReference type="Pfam" id="PF07499">
    <property type="entry name" value="RuvA_C"/>
    <property type="match status" value="1"/>
</dbReference>
<feature type="domain" description="DNA helicase Holliday junction RuvA type" evidence="7">
    <location>
        <begin position="1"/>
        <end position="61"/>
    </location>
</feature>
<evidence type="ECO:0000313" key="9">
    <source>
        <dbReference type="EMBL" id="MWB99713.1"/>
    </source>
</evidence>
<dbReference type="GO" id="GO:0006281">
    <property type="term" value="P:DNA repair"/>
    <property type="evidence" value="ECO:0007669"/>
    <property type="project" value="UniProtKB-UniRule"/>
</dbReference>
<dbReference type="GO" id="GO:0006310">
    <property type="term" value="P:DNA recombination"/>
    <property type="evidence" value="ECO:0007669"/>
    <property type="project" value="UniProtKB-UniRule"/>
</dbReference>
<comment type="similarity">
    <text evidence="6">Belongs to the RuvA family.</text>
</comment>
<evidence type="ECO:0000259" key="7">
    <source>
        <dbReference type="Pfam" id="PF01330"/>
    </source>
</evidence>
<keyword evidence="2 6" id="KW-0227">DNA damage</keyword>
<dbReference type="GO" id="GO:0005737">
    <property type="term" value="C:cytoplasm"/>
    <property type="evidence" value="ECO:0007669"/>
    <property type="project" value="UniProtKB-SubCell"/>
</dbReference>
<reference evidence="9 10" key="1">
    <citation type="submission" date="2019-12" db="EMBL/GenBank/DDBJ databases">
        <authorList>
            <person name="Kim Y.S."/>
        </authorList>
    </citation>
    <scope>NUCLEOTIDE SEQUENCE [LARGE SCALE GENOMIC DNA]</scope>
    <source>
        <strain evidence="9 10">MMS17-SY077</strain>
    </source>
</reference>
<keyword evidence="5 6" id="KW-0234">DNA repair</keyword>
<dbReference type="SUPFAM" id="SSF46929">
    <property type="entry name" value="DNA helicase RuvA subunit, C-terminal domain"/>
    <property type="match status" value="1"/>
</dbReference>
<comment type="domain">
    <text evidence="6">Has three domains with a flexible linker between the domains II and III and assumes an 'L' shape. Domain III is highly mobile and contacts RuvB.</text>
</comment>
<dbReference type="EMBL" id="WSTA01000075">
    <property type="protein sequence ID" value="MWB99713.1"/>
    <property type="molecule type" value="Genomic_DNA"/>
</dbReference>
<dbReference type="SUPFAM" id="SSF47781">
    <property type="entry name" value="RuvA domain 2-like"/>
    <property type="match status" value="1"/>
</dbReference>
<evidence type="ECO:0000256" key="4">
    <source>
        <dbReference type="ARBA" id="ARBA00023172"/>
    </source>
</evidence>
<sequence>MISSLRGTVLATTGGVVVIEAGGVGFSVNTTPALALSTRVGEEARVHTSLIVRDDGFTLYGFAEQAELEVFQLLIGVTGVGPKSALGVLAALSPEQVAQAVADEQDAAFRKVSGIGPKTAKLITLQLAGKLAVVPSSAATGSPVAAVAVDDVVVALIGLGWPERTARQAVEELVADDESARTASVSMLLRLALGRLGSAQSSASPLGGRAS</sequence>
<dbReference type="GO" id="GO:0009378">
    <property type="term" value="F:four-way junction helicase activity"/>
    <property type="evidence" value="ECO:0007669"/>
    <property type="project" value="InterPro"/>
</dbReference>
<evidence type="ECO:0000256" key="3">
    <source>
        <dbReference type="ARBA" id="ARBA00023125"/>
    </source>
</evidence>
<dbReference type="Pfam" id="PF14520">
    <property type="entry name" value="HHH_5"/>
    <property type="match status" value="1"/>
</dbReference>
<dbReference type="InterPro" id="IPR036267">
    <property type="entry name" value="RuvA_C_sf"/>
</dbReference>
<evidence type="ECO:0000256" key="5">
    <source>
        <dbReference type="ARBA" id="ARBA00023204"/>
    </source>
</evidence>
<gene>
    <name evidence="6 9" type="primary">ruvA</name>
    <name evidence="9" type="ORF">GB864_14270</name>
</gene>
<dbReference type="Gene3D" id="1.10.150.20">
    <property type="entry name" value="5' to 3' exonuclease, C-terminal subdomain"/>
    <property type="match status" value="1"/>
</dbReference>
<dbReference type="NCBIfam" id="TIGR00084">
    <property type="entry name" value="ruvA"/>
    <property type="match status" value="1"/>
</dbReference>
<comment type="caution">
    <text evidence="6">Lacks conserved residue(s) required for the propagation of feature annotation.</text>
</comment>
<name>A0A6I4NZG1_9MICO</name>
<accession>A0A6I4NZG1</accession>
<dbReference type="GO" id="GO:0005524">
    <property type="term" value="F:ATP binding"/>
    <property type="evidence" value="ECO:0007669"/>
    <property type="project" value="InterPro"/>
</dbReference>
<dbReference type="GO" id="GO:0048476">
    <property type="term" value="C:Holliday junction resolvase complex"/>
    <property type="evidence" value="ECO:0007669"/>
    <property type="project" value="UniProtKB-UniRule"/>
</dbReference>
<comment type="function">
    <text evidence="6">The RuvA-RuvB-RuvC complex processes Holliday junction (HJ) DNA during genetic recombination and DNA repair, while the RuvA-RuvB complex plays an important role in the rescue of blocked DNA replication forks via replication fork reversal (RFR). RuvA specifically binds to HJ cruciform DNA, conferring on it an open structure. The RuvB hexamer acts as an ATP-dependent pump, pulling dsDNA into and through the RuvAB complex. HJ branch migration allows RuvC to scan DNA until it finds its consensus sequence, where it cleaves and resolves the cruciform DNA.</text>
</comment>
<dbReference type="InterPro" id="IPR010994">
    <property type="entry name" value="RuvA_2-like"/>
</dbReference>
<evidence type="ECO:0000259" key="8">
    <source>
        <dbReference type="Pfam" id="PF07499"/>
    </source>
</evidence>
<dbReference type="Gene3D" id="1.10.8.10">
    <property type="entry name" value="DNA helicase RuvA subunit, C-terminal domain"/>
    <property type="match status" value="1"/>
</dbReference>
<dbReference type="RefSeq" id="WP_160426220.1">
    <property type="nucleotide sequence ID" value="NZ_WSTA01000075.1"/>
</dbReference>
<comment type="subcellular location">
    <subcellularLocation>
        <location evidence="6">Cytoplasm</location>
    </subcellularLocation>
</comment>
<dbReference type="HAMAP" id="MF_00031">
    <property type="entry name" value="DNA_HJ_migration_RuvA"/>
    <property type="match status" value="1"/>
</dbReference>
<dbReference type="InterPro" id="IPR011114">
    <property type="entry name" value="RuvA_C"/>
</dbReference>
<proteinExistence type="inferred from homology"/>
<keyword evidence="4 6" id="KW-0233">DNA recombination</keyword>
<evidence type="ECO:0000256" key="2">
    <source>
        <dbReference type="ARBA" id="ARBA00022763"/>
    </source>
</evidence>
<dbReference type="AlphaFoldDB" id="A0A6I4NZG1"/>
<dbReference type="GO" id="GO:0000400">
    <property type="term" value="F:four-way junction DNA binding"/>
    <property type="evidence" value="ECO:0007669"/>
    <property type="project" value="UniProtKB-UniRule"/>
</dbReference>
<evidence type="ECO:0000256" key="1">
    <source>
        <dbReference type="ARBA" id="ARBA00022490"/>
    </source>
</evidence>
<dbReference type="InterPro" id="IPR012340">
    <property type="entry name" value="NA-bd_OB-fold"/>
</dbReference>
<dbReference type="GO" id="GO:0009379">
    <property type="term" value="C:Holliday junction helicase complex"/>
    <property type="evidence" value="ECO:0007669"/>
    <property type="project" value="InterPro"/>
</dbReference>
<dbReference type="SUPFAM" id="SSF50249">
    <property type="entry name" value="Nucleic acid-binding proteins"/>
    <property type="match status" value="1"/>
</dbReference>
<dbReference type="Gene3D" id="2.40.50.140">
    <property type="entry name" value="Nucleic acid-binding proteins"/>
    <property type="match status" value="1"/>
</dbReference>
<comment type="subunit">
    <text evidence="6">Homotetramer. Forms an RuvA(8)-RuvB(12)-Holliday junction (HJ) complex. HJ DNA is sandwiched between 2 RuvA tetramers; dsDNA enters through RuvA and exits via RuvB. An RuvB hexamer assembles on each DNA strand where it exits the tetramer. Each RuvB hexamer is contacted by two RuvA subunits (via domain III) on 2 adjacent RuvB subunits; this complex drives branch migration. In the full resolvosome a probable DNA-RuvA(4)-RuvB(12)-RuvC(2) complex forms which resolves the HJ.</text>
</comment>
<evidence type="ECO:0000313" key="10">
    <source>
        <dbReference type="Proteomes" id="UP000438182"/>
    </source>
</evidence>
<feature type="domain" description="Holliday junction DNA helicase RuvA C-terminal" evidence="8">
    <location>
        <begin position="148"/>
        <end position="196"/>
    </location>
</feature>
<feature type="region of interest" description="Domain III" evidence="6">
    <location>
        <begin position="146"/>
        <end position="211"/>
    </location>
</feature>